<evidence type="ECO:0008006" key="5">
    <source>
        <dbReference type="Google" id="ProtNLM"/>
    </source>
</evidence>
<organism evidence="3 4">
    <name type="scientific">Moraxella nasicaprae</name>
    <dbReference type="NCBI Taxonomy" id="2904122"/>
    <lineage>
        <taxon>Bacteria</taxon>
        <taxon>Pseudomonadati</taxon>
        <taxon>Pseudomonadota</taxon>
        <taxon>Gammaproteobacteria</taxon>
        <taxon>Moraxellales</taxon>
        <taxon>Moraxellaceae</taxon>
        <taxon>Moraxella</taxon>
    </lineage>
</organism>
<reference evidence="3" key="1">
    <citation type="submission" date="2021-12" db="EMBL/GenBank/DDBJ databases">
        <title>taxonomy of Moraxella sp. ZY201224.</title>
        <authorList>
            <person name="Li F."/>
        </authorList>
    </citation>
    <scope>NUCLEOTIDE SEQUENCE</scope>
    <source>
        <strain evidence="3">ZY201224</strain>
    </source>
</reference>
<dbReference type="Proteomes" id="UP001063782">
    <property type="component" value="Chromosome"/>
</dbReference>
<evidence type="ECO:0000256" key="2">
    <source>
        <dbReference type="SAM" id="Phobius"/>
    </source>
</evidence>
<keyword evidence="4" id="KW-1185">Reference proteome</keyword>
<sequence>MTYSAPKKNLFFLIVLLSALLHLLFFSISYERQASEQYRQVAESLVAELGTSMTVALANNDTVSASLIADGYMKEPQIGFVGVYDAKNNLIVPKGEEGAGGYRTRNQTVASGDKVLGSVVIETKPISYAIVLSEHWLFLLATAVLHLALFVLYGYLARPTDALKNQIATDVRARLLTQGLLPYQLQDKPSTNDEQAPTPSSMQDNEGVFEPSDETFEDERDDVDGYVVQICFNDPHRLLDAVGYDGKQAYFALCNQLLEKTVDKLLASAFVAGVSVAKIGEFDEQGATVTLTAQNEHAKVATASLMLAQLVLMVNQVVYDKHRELGRFALPMTTIASSAEQASSAFSIAKRRRLPMLTLFDAQAKKQLAPYTTLENLQNPNSISERECQTIDAMSHGMVERLNTLRDAVLLED</sequence>
<feature type="transmembrane region" description="Helical" evidence="2">
    <location>
        <begin position="136"/>
        <end position="156"/>
    </location>
</feature>
<dbReference type="RefSeq" id="WP_263076945.1">
    <property type="nucleotide sequence ID" value="NZ_CP089977.1"/>
</dbReference>
<proteinExistence type="predicted"/>
<name>A0ABY6F5S3_9GAMM</name>
<protein>
    <recommendedName>
        <fullName evidence="5">Histidine kinase BarA N-terminal domain-containing protein</fullName>
    </recommendedName>
</protein>
<feature type="compositionally biased region" description="Polar residues" evidence="1">
    <location>
        <begin position="187"/>
        <end position="204"/>
    </location>
</feature>
<evidence type="ECO:0000313" key="3">
    <source>
        <dbReference type="EMBL" id="UXZ05448.1"/>
    </source>
</evidence>
<evidence type="ECO:0000313" key="4">
    <source>
        <dbReference type="Proteomes" id="UP001063782"/>
    </source>
</evidence>
<dbReference type="EMBL" id="CP089977">
    <property type="protein sequence ID" value="UXZ05448.1"/>
    <property type="molecule type" value="Genomic_DNA"/>
</dbReference>
<gene>
    <name evidence="3" type="ORF">LU297_03075</name>
</gene>
<feature type="region of interest" description="Disordered" evidence="1">
    <location>
        <begin position="185"/>
        <end position="218"/>
    </location>
</feature>
<keyword evidence="2" id="KW-0812">Transmembrane</keyword>
<keyword evidence="2" id="KW-1133">Transmembrane helix</keyword>
<accession>A0ABY6F5S3</accession>
<evidence type="ECO:0000256" key="1">
    <source>
        <dbReference type="SAM" id="MobiDB-lite"/>
    </source>
</evidence>
<keyword evidence="2" id="KW-0472">Membrane</keyword>